<evidence type="ECO:0000259" key="4">
    <source>
        <dbReference type="SMART" id="SM00479"/>
    </source>
</evidence>
<evidence type="ECO:0000256" key="3">
    <source>
        <dbReference type="ARBA" id="ARBA00022839"/>
    </source>
</evidence>
<dbReference type="OrthoDB" id="190275at2"/>
<dbReference type="SMART" id="SM00479">
    <property type="entry name" value="EXOIII"/>
    <property type="match status" value="1"/>
</dbReference>
<dbReference type="InterPro" id="IPR013520">
    <property type="entry name" value="Ribonucl_H"/>
</dbReference>
<dbReference type="GO" id="GO:0003676">
    <property type="term" value="F:nucleic acid binding"/>
    <property type="evidence" value="ECO:0007669"/>
    <property type="project" value="InterPro"/>
</dbReference>
<reference evidence="5 6" key="1">
    <citation type="submission" date="2019-09" db="EMBL/GenBank/DDBJ databases">
        <title>Phylogeny of genus Pseudoclavibacter and closely related genus.</title>
        <authorList>
            <person name="Li Y."/>
        </authorList>
    </citation>
    <scope>NUCLEOTIDE SEQUENCE [LARGE SCALE GENOMIC DNA]</scope>
    <source>
        <strain evidence="5 6">DSM 23821</strain>
    </source>
</reference>
<dbReference type="Gene3D" id="3.40.50.10190">
    <property type="entry name" value="BRCT domain"/>
    <property type="match status" value="1"/>
</dbReference>
<sequence>MMVGAVRSRPPPGKANMTGYTVIDLETTGVAPHRNDRIVEIALVHVSADGRVEDTWSSLVNPLRDLGPVGVHRISPRDVEEAPTFEALAPAVLERVRGRTLVAHNAGFDTGFLVAELERAGLVEAGHALPAVCTMQWANRFLTAPSRKLADCCAAAGIELQDAHSALGDAVATAHLLAHYIASSDEVPWRETLRRSADYPWPDVTVPGAAPHPRELAVAISPGDWVSRIPDHDEVAHEDATTAYLALLDRTLVDGSLAVHDTNALVATATEHGLARRVVLAVHADHLVALAGEELEHGFGSRRSRRRLERAAIALGLGESSVRGALDRAAEAPTATRPTVIALRPGDRIVFSGELDTDRDVWARRIAALGLTTGGVTKTTRFVVTTDPDSRSGKCMKAREFGVPIVSEATFERLLRDHGLPAELRMGA</sequence>
<dbReference type="Pfam" id="PF00929">
    <property type="entry name" value="RNase_T"/>
    <property type="match status" value="1"/>
</dbReference>
<dbReference type="Proteomes" id="UP000467240">
    <property type="component" value="Unassembled WGS sequence"/>
</dbReference>
<keyword evidence="3" id="KW-0269">Exonuclease</keyword>
<dbReference type="EMBL" id="WBJZ01000002">
    <property type="protein sequence ID" value="KAB1662186.1"/>
    <property type="molecule type" value="Genomic_DNA"/>
</dbReference>
<protein>
    <submittedName>
        <fullName evidence="5">DNA polymerase III subunit epsilon</fullName>
    </submittedName>
</protein>
<keyword evidence="1" id="KW-0540">Nuclease</keyword>
<organism evidence="5 6">
    <name type="scientific">Pseudoclavibacter chungangensis</name>
    <dbReference type="NCBI Taxonomy" id="587635"/>
    <lineage>
        <taxon>Bacteria</taxon>
        <taxon>Bacillati</taxon>
        <taxon>Actinomycetota</taxon>
        <taxon>Actinomycetes</taxon>
        <taxon>Micrococcales</taxon>
        <taxon>Microbacteriaceae</taxon>
        <taxon>Pseudoclavibacter</taxon>
    </lineage>
</organism>
<evidence type="ECO:0000256" key="2">
    <source>
        <dbReference type="ARBA" id="ARBA00022801"/>
    </source>
</evidence>
<evidence type="ECO:0000313" key="5">
    <source>
        <dbReference type="EMBL" id="KAB1662186.1"/>
    </source>
</evidence>
<keyword evidence="6" id="KW-1185">Reference proteome</keyword>
<dbReference type="FunFam" id="3.30.420.10:FF:000045">
    <property type="entry name" value="3'-5' exonuclease DinG"/>
    <property type="match status" value="1"/>
</dbReference>
<dbReference type="SUPFAM" id="SSF52113">
    <property type="entry name" value="BRCT domain"/>
    <property type="match status" value="1"/>
</dbReference>
<dbReference type="GO" id="GO:0008408">
    <property type="term" value="F:3'-5' exonuclease activity"/>
    <property type="evidence" value="ECO:0007669"/>
    <property type="project" value="TreeGrafter"/>
</dbReference>
<gene>
    <name evidence="5" type="ORF">F8O01_01590</name>
</gene>
<keyword evidence="2" id="KW-0378">Hydrolase</keyword>
<dbReference type="CDD" id="cd06127">
    <property type="entry name" value="DEDDh"/>
    <property type="match status" value="1"/>
</dbReference>
<dbReference type="SUPFAM" id="SSF53098">
    <property type="entry name" value="Ribonuclease H-like"/>
    <property type="match status" value="1"/>
</dbReference>
<dbReference type="GO" id="GO:0005829">
    <property type="term" value="C:cytosol"/>
    <property type="evidence" value="ECO:0007669"/>
    <property type="project" value="TreeGrafter"/>
</dbReference>
<dbReference type="AlphaFoldDB" id="A0A7J5C0N8"/>
<accession>A0A7J5C0N8</accession>
<dbReference type="InterPro" id="IPR012337">
    <property type="entry name" value="RNaseH-like_sf"/>
</dbReference>
<dbReference type="InterPro" id="IPR001357">
    <property type="entry name" value="BRCT_dom"/>
</dbReference>
<dbReference type="Pfam" id="PF00533">
    <property type="entry name" value="BRCT"/>
    <property type="match status" value="1"/>
</dbReference>
<dbReference type="Gene3D" id="3.30.420.10">
    <property type="entry name" value="Ribonuclease H-like superfamily/Ribonuclease H"/>
    <property type="match status" value="1"/>
</dbReference>
<name>A0A7J5C0N8_9MICO</name>
<dbReference type="InterPro" id="IPR036397">
    <property type="entry name" value="RNaseH_sf"/>
</dbReference>
<proteinExistence type="predicted"/>
<evidence type="ECO:0000313" key="6">
    <source>
        <dbReference type="Proteomes" id="UP000467240"/>
    </source>
</evidence>
<dbReference type="InterPro" id="IPR036420">
    <property type="entry name" value="BRCT_dom_sf"/>
</dbReference>
<dbReference type="PANTHER" id="PTHR30231:SF4">
    <property type="entry name" value="PROTEIN NEN2"/>
    <property type="match status" value="1"/>
</dbReference>
<comment type="caution">
    <text evidence="5">The sequence shown here is derived from an EMBL/GenBank/DDBJ whole genome shotgun (WGS) entry which is preliminary data.</text>
</comment>
<feature type="domain" description="Exonuclease" evidence="4">
    <location>
        <begin position="19"/>
        <end position="186"/>
    </location>
</feature>
<evidence type="ECO:0000256" key="1">
    <source>
        <dbReference type="ARBA" id="ARBA00022722"/>
    </source>
</evidence>
<dbReference type="PANTHER" id="PTHR30231">
    <property type="entry name" value="DNA POLYMERASE III SUBUNIT EPSILON"/>
    <property type="match status" value="1"/>
</dbReference>